<dbReference type="SUPFAM" id="SSF103473">
    <property type="entry name" value="MFS general substrate transporter"/>
    <property type="match status" value="1"/>
</dbReference>
<evidence type="ECO:0000313" key="8">
    <source>
        <dbReference type="EMBL" id="WTU72291.1"/>
    </source>
</evidence>
<feature type="transmembrane region" description="Helical" evidence="6">
    <location>
        <begin position="220"/>
        <end position="246"/>
    </location>
</feature>
<feature type="domain" description="Major facilitator superfamily (MFS) profile" evidence="7">
    <location>
        <begin position="15"/>
        <end position="398"/>
    </location>
</feature>
<feature type="transmembrane region" description="Helical" evidence="6">
    <location>
        <begin position="52"/>
        <end position="73"/>
    </location>
</feature>
<dbReference type="PANTHER" id="PTHR42910:SF1">
    <property type="entry name" value="MAJOR FACILITATOR SUPERFAMILY (MFS) PROFILE DOMAIN-CONTAINING PROTEIN"/>
    <property type="match status" value="1"/>
</dbReference>
<feature type="transmembrane region" description="Helical" evidence="6">
    <location>
        <begin position="252"/>
        <end position="270"/>
    </location>
</feature>
<organism evidence="8">
    <name type="scientific">Streptomyces sp. NBC_00049</name>
    <dbReference type="NCBI Taxonomy" id="2903617"/>
    <lineage>
        <taxon>Bacteria</taxon>
        <taxon>Bacillati</taxon>
        <taxon>Actinomycetota</taxon>
        <taxon>Actinomycetes</taxon>
        <taxon>Kitasatosporales</taxon>
        <taxon>Streptomycetaceae</taxon>
        <taxon>Streptomyces</taxon>
    </lineage>
</organism>
<feature type="transmembrane region" description="Helical" evidence="6">
    <location>
        <begin position="80"/>
        <end position="99"/>
    </location>
</feature>
<keyword evidence="4 6" id="KW-0472">Membrane</keyword>
<feature type="transmembrane region" description="Helical" evidence="6">
    <location>
        <begin position="12"/>
        <end position="32"/>
    </location>
</feature>
<dbReference type="Pfam" id="PF07690">
    <property type="entry name" value="MFS_1"/>
    <property type="match status" value="1"/>
</dbReference>
<dbReference type="InterPro" id="IPR020846">
    <property type="entry name" value="MFS_dom"/>
</dbReference>
<gene>
    <name evidence="8" type="ORF">OG327_02520</name>
</gene>
<proteinExistence type="predicted"/>
<keyword evidence="2 6" id="KW-0812">Transmembrane</keyword>
<accession>A0AAU2JJV8</accession>
<evidence type="ECO:0000256" key="4">
    <source>
        <dbReference type="ARBA" id="ARBA00023136"/>
    </source>
</evidence>
<feature type="region of interest" description="Disordered" evidence="5">
    <location>
        <begin position="398"/>
        <end position="447"/>
    </location>
</feature>
<feature type="transmembrane region" description="Helical" evidence="6">
    <location>
        <begin position="168"/>
        <end position="188"/>
    </location>
</feature>
<dbReference type="GO" id="GO:0005886">
    <property type="term" value="C:plasma membrane"/>
    <property type="evidence" value="ECO:0007669"/>
    <property type="project" value="UniProtKB-SubCell"/>
</dbReference>
<feature type="transmembrane region" description="Helical" evidence="6">
    <location>
        <begin position="370"/>
        <end position="388"/>
    </location>
</feature>
<comment type="subcellular location">
    <subcellularLocation>
        <location evidence="1">Cell membrane</location>
        <topology evidence="1">Multi-pass membrane protein</topology>
    </subcellularLocation>
</comment>
<evidence type="ECO:0000256" key="2">
    <source>
        <dbReference type="ARBA" id="ARBA00022692"/>
    </source>
</evidence>
<dbReference type="EMBL" id="CP108264">
    <property type="protein sequence ID" value="WTU72291.1"/>
    <property type="molecule type" value="Genomic_DNA"/>
</dbReference>
<protein>
    <submittedName>
        <fullName evidence="8">MFS transporter</fullName>
    </submittedName>
</protein>
<keyword evidence="3 6" id="KW-1133">Transmembrane helix</keyword>
<dbReference type="PROSITE" id="PS50850">
    <property type="entry name" value="MFS"/>
    <property type="match status" value="1"/>
</dbReference>
<dbReference type="PANTHER" id="PTHR42910">
    <property type="entry name" value="TRANSPORTER SCO4007-RELATED"/>
    <property type="match status" value="1"/>
</dbReference>
<feature type="transmembrane region" description="Helical" evidence="6">
    <location>
        <begin position="282"/>
        <end position="301"/>
    </location>
</feature>
<dbReference type="Gene3D" id="1.20.1250.20">
    <property type="entry name" value="MFS general substrate transporter like domains"/>
    <property type="match status" value="1"/>
</dbReference>
<dbReference type="InterPro" id="IPR036259">
    <property type="entry name" value="MFS_trans_sf"/>
</dbReference>
<evidence type="ECO:0000256" key="5">
    <source>
        <dbReference type="SAM" id="MobiDB-lite"/>
    </source>
</evidence>
<evidence type="ECO:0000256" key="1">
    <source>
        <dbReference type="ARBA" id="ARBA00004651"/>
    </source>
</evidence>
<feature type="compositionally biased region" description="Low complexity" evidence="5">
    <location>
        <begin position="398"/>
        <end position="412"/>
    </location>
</feature>
<feature type="transmembrane region" description="Helical" evidence="6">
    <location>
        <begin position="137"/>
        <end position="156"/>
    </location>
</feature>
<evidence type="ECO:0000259" key="7">
    <source>
        <dbReference type="PROSITE" id="PS50850"/>
    </source>
</evidence>
<dbReference type="CDD" id="cd17324">
    <property type="entry name" value="MFS_NepI_like"/>
    <property type="match status" value="1"/>
</dbReference>
<evidence type="ECO:0000256" key="6">
    <source>
        <dbReference type="SAM" id="Phobius"/>
    </source>
</evidence>
<dbReference type="AlphaFoldDB" id="A0AAU2JJV8"/>
<dbReference type="InterPro" id="IPR011701">
    <property type="entry name" value="MFS"/>
</dbReference>
<feature type="transmembrane region" description="Helical" evidence="6">
    <location>
        <begin position="105"/>
        <end position="130"/>
    </location>
</feature>
<name>A0AAU2JJV8_9ACTN</name>
<dbReference type="GO" id="GO:0022857">
    <property type="term" value="F:transmembrane transporter activity"/>
    <property type="evidence" value="ECO:0007669"/>
    <property type="project" value="InterPro"/>
</dbReference>
<sequence length="447" mass="45254">MTHTAAPRAELSRATVLVLALTCAVAVGNIYFPQAISPLVAAGLDVSPDRASWVVTAIQIGYTAGMFLVVPLGDRLPHRPLLVTLLALTGAALLAAGCAPSLPFLVAASACAGVATVAAQVVAPMAAGLVAPDRRGAVMGTLLSGSIGGMLLARTFGSTLAERLGWRAPYLAAAVLVLLLAGVLARALPVTAPVSDRPYRVLLADSLRLLRTEPALRRSCLYQASVFGAFSAVWTSLTLLLTGPAYGLDTRAVGLLALVGGVTMVCTPLAGRLVDRSGPDRMSLVCLVGVLGSAGVLAAGASGGPAGLAALTAGTLLLDVAMQCGMVANQARVFAVRADARGRLNTAYMSCAYLGGSAGSWLGVRTYGAAGWQGVCLLVAGLAAVALARHLVRPSARRAAAGRGEARPGASPDGPRPAPVRRSPSGSPSDAGSRRRPARHGSDRSGR</sequence>
<evidence type="ECO:0000256" key="3">
    <source>
        <dbReference type="ARBA" id="ARBA00022989"/>
    </source>
</evidence>
<reference evidence="8" key="1">
    <citation type="submission" date="2022-10" db="EMBL/GenBank/DDBJ databases">
        <title>The complete genomes of actinobacterial strains from the NBC collection.</title>
        <authorList>
            <person name="Joergensen T.S."/>
            <person name="Alvarez Arevalo M."/>
            <person name="Sterndorff E.B."/>
            <person name="Faurdal D."/>
            <person name="Vuksanovic O."/>
            <person name="Mourched A.-S."/>
            <person name="Charusanti P."/>
            <person name="Shaw S."/>
            <person name="Blin K."/>
            <person name="Weber T."/>
        </authorList>
    </citation>
    <scope>NUCLEOTIDE SEQUENCE</scope>
    <source>
        <strain evidence="8">NBC_00049</strain>
    </source>
</reference>